<reference evidence="2" key="1">
    <citation type="submission" date="2014-09" db="EMBL/GenBank/DDBJ databases">
        <title>Genome sequence of the luminous mushroom Mycena chlorophos for searching fungal bioluminescence genes.</title>
        <authorList>
            <person name="Tanaka Y."/>
            <person name="Kasuga D."/>
            <person name="Oba Y."/>
            <person name="Hase S."/>
            <person name="Sato K."/>
            <person name="Oba Y."/>
            <person name="Sakakibara Y."/>
        </authorList>
    </citation>
    <scope>NUCLEOTIDE SEQUENCE</scope>
</reference>
<keyword evidence="3" id="KW-1185">Reference proteome</keyword>
<organism evidence="2 3">
    <name type="scientific">Mycena chlorophos</name>
    <name type="common">Agaric fungus</name>
    <name type="synonym">Agaricus chlorophos</name>
    <dbReference type="NCBI Taxonomy" id="658473"/>
    <lineage>
        <taxon>Eukaryota</taxon>
        <taxon>Fungi</taxon>
        <taxon>Dikarya</taxon>
        <taxon>Basidiomycota</taxon>
        <taxon>Agaricomycotina</taxon>
        <taxon>Agaricomycetes</taxon>
        <taxon>Agaricomycetidae</taxon>
        <taxon>Agaricales</taxon>
        <taxon>Marasmiineae</taxon>
        <taxon>Mycenaceae</taxon>
        <taxon>Mycena</taxon>
    </lineage>
</organism>
<dbReference type="Proteomes" id="UP000815677">
    <property type="component" value="Unassembled WGS sequence"/>
</dbReference>
<protein>
    <submittedName>
        <fullName evidence="2">Uncharacterized protein</fullName>
    </submittedName>
</protein>
<evidence type="ECO:0000313" key="3">
    <source>
        <dbReference type="Proteomes" id="UP000815677"/>
    </source>
</evidence>
<gene>
    <name evidence="2" type="ORF">MCHLO_03003</name>
</gene>
<evidence type="ECO:0000256" key="1">
    <source>
        <dbReference type="SAM" id="MobiDB-lite"/>
    </source>
</evidence>
<feature type="region of interest" description="Disordered" evidence="1">
    <location>
        <begin position="20"/>
        <end position="72"/>
    </location>
</feature>
<proteinExistence type="predicted"/>
<accession>A0ABQ0L2Y3</accession>
<feature type="compositionally biased region" description="Low complexity" evidence="1">
    <location>
        <begin position="45"/>
        <end position="58"/>
    </location>
</feature>
<dbReference type="EMBL" id="DF841312">
    <property type="protein sequence ID" value="GAT45423.1"/>
    <property type="molecule type" value="Genomic_DNA"/>
</dbReference>
<sequence length="449" mass="49497">MLPALATRAPKARALLRCTESVRSEGQNSDDTEYIPDSPTDAVDASISSGSTSSTSAAHQHHSSAKVKFSVSRTPSPATSELELVCGNVFVHGGPLQRPPHEDEGFDEIVNTAGVPLVFKRHALEQFARLVGCGYPLLLRRTEGWGLDLVVSMLSAAFDEDYDDANDPFDPLLRHQPSPVLSKRALHKFYILELDFAQLARGPDLPSKLLRFVVAHCRALLERYELGRDDPPPSKSASDLLELLALFLRYNSGRPSLFLIIKNFDSLIYNFADAPVVLNAFLKDLEFACYRQVFAGLLLTSNVDIEALYAPLDDCGNPIPSLPRRPYPVDLRSALDLTRHPAFQTAVGFTEQEVNDLDDAFKHLPSNGISLVKMVKAACGSGRSYMFADPAWYDKRRPPIDPSGFAEAKVRPVPELDCSEGGEGVFPATLVWTTVEAKFGFPRRDTFSF</sequence>
<name>A0ABQ0L2Y3_MYCCL</name>
<evidence type="ECO:0000313" key="2">
    <source>
        <dbReference type="EMBL" id="GAT45423.1"/>
    </source>
</evidence>